<dbReference type="Pfam" id="PF04545">
    <property type="entry name" value="Sigma70_r4"/>
    <property type="match status" value="1"/>
</dbReference>
<reference evidence="9 10" key="1">
    <citation type="submission" date="2018-07" db="EMBL/GenBank/DDBJ databases">
        <title>A draft genome of a endophytic bacteria, a new species of Pedobacter.</title>
        <authorList>
            <person name="Zhang Z.D."/>
            <person name="Chen Z.J."/>
        </authorList>
    </citation>
    <scope>NUCLEOTIDE SEQUENCE [LARGE SCALE GENOMIC DNA]</scope>
    <source>
        <strain evidence="9 10">RS10</strain>
    </source>
</reference>
<evidence type="ECO:0000259" key="8">
    <source>
        <dbReference type="Pfam" id="PF04545"/>
    </source>
</evidence>
<proteinExistence type="predicted"/>
<evidence type="ECO:0000256" key="3">
    <source>
        <dbReference type="ARBA" id="ARBA00023125"/>
    </source>
</evidence>
<dbReference type="PANTHER" id="PTHR30603:SF47">
    <property type="entry name" value="RNA POLYMERASE SIGMA FACTOR SIGD, CHLOROPLASTIC"/>
    <property type="match status" value="1"/>
</dbReference>
<dbReference type="InterPro" id="IPR007627">
    <property type="entry name" value="RNA_pol_sigma70_r2"/>
</dbReference>
<sequence length="338" mass="38105">MILNQCAPVARFTFLFALLLHLEGTFQFYGHLTSTLRSDPQGTNRFMSKNPGMKALRIDVSFTTREFHSLNLYFADLAKIDLLSEEEEVLLCKRIREGDRSAVERLVRGNLRFVVSCAKKYEHMGLPLGDLINEGNLGLITAAGKFDETLGFKFISYAVYWIRQAMLLALGEYSRMVRLPMNQVRNITVAQQKMGELEQHLERAATVEELAEAADVPVRQLAEQLNLDRIPLSIYQPHGMDMGERQLCDIIEDESVMPTDYLSDINDRALLTGRLLAALNIKERKVIEGLYGINCPMEASYGVIADNCGLTSERIKQIEKGAIKKLRELVSAGRIMNG</sequence>
<organism evidence="9 10">
    <name type="scientific">Pedobacter miscanthi</name>
    <dbReference type="NCBI Taxonomy" id="2259170"/>
    <lineage>
        <taxon>Bacteria</taxon>
        <taxon>Pseudomonadati</taxon>
        <taxon>Bacteroidota</taxon>
        <taxon>Sphingobacteriia</taxon>
        <taxon>Sphingobacteriales</taxon>
        <taxon>Sphingobacteriaceae</taxon>
        <taxon>Pedobacter</taxon>
    </lineage>
</organism>
<dbReference type="InterPro" id="IPR014284">
    <property type="entry name" value="RNA_pol_sigma-70_dom"/>
</dbReference>
<dbReference type="InterPro" id="IPR036388">
    <property type="entry name" value="WH-like_DNA-bd_sf"/>
</dbReference>
<evidence type="ECO:0000256" key="2">
    <source>
        <dbReference type="ARBA" id="ARBA00023082"/>
    </source>
</evidence>
<dbReference type="InterPro" id="IPR000943">
    <property type="entry name" value="RNA_pol_sigma70"/>
</dbReference>
<feature type="domain" description="RNA polymerase sigma-70 region 2" evidence="7">
    <location>
        <begin position="106"/>
        <end position="167"/>
    </location>
</feature>
<evidence type="ECO:0000259" key="5">
    <source>
        <dbReference type="Pfam" id="PF00140"/>
    </source>
</evidence>
<evidence type="ECO:0000256" key="4">
    <source>
        <dbReference type="ARBA" id="ARBA00023163"/>
    </source>
</evidence>
<dbReference type="Gene3D" id="1.10.10.10">
    <property type="entry name" value="Winged helix-like DNA-binding domain superfamily/Winged helix DNA-binding domain"/>
    <property type="match status" value="2"/>
</dbReference>
<dbReference type="PANTHER" id="PTHR30603">
    <property type="entry name" value="RNA POLYMERASE SIGMA FACTOR RPO"/>
    <property type="match status" value="1"/>
</dbReference>
<dbReference type="InterPro" id="IPR007630">
    <property type="entry name" value="RNA_pol_sigma70_r4"/>
</dbReference>
<evidence type="ECO:0000313" key="10">
    <source>
        <dbReference type="Proteomes" id="UP000252081"/>
    </source>
</evidence>
<evidence type="ECO:0000313" key="9">
    <source>
        <dbReference type="EMBL" id="RBQ11557.1"/>
    </source>
</evidence>
<dbReference type="InterPro" id="IPR013324">
    <property type="entry name" value="RNA_pol_sigma_r3/r4-like"/>
</dbReference>
<dbReference type="GO" id="GO:0003677">
    <property type="term" value="F:DNA binding"/>
    <property type="evidence" value="ECO:0007669"/>
    <property type="project" value="UniProtKB-KW"/>
</dbReference>
<gene>
    <name evidence="9" type="ORF">DRW42_03595</name>
</gene>
<dbReference type="NCBIfam" id="TIGR02937">
    <property type="entry name" value="sigma70-ECF"/>
    <property type="match status" value="1"/>
</dbReference>
<comment type="caution">
    <text evidence="9">The sequence shown here is derived from an EMBL/GenBank/DDBJ whole genome shotgun (WGS) entry which is preliminary data.</text>
</comment>
<evidence type="ECO:0000256" key="1">
    <source>
        <dbReference type="ARBA" id="ARBA00023015"/>
    </source>
</evidence>
<dbReference type="PRINTS" id="PR00046">
    <property type="entry name" value="SIGMA70FCT"/>
</dbReference>
<dbReference type="SUPFAM" id="SSF88946">
    <property type="entry name" value="Sigma2 domain of RNA polymerase sigma factors"/>
    <property type="match status" value="1"/>
</dbReference>
<dbReference type="Proteomes" id="UP000252081">
    <property type="component" value="Unassembled WGS sequence"/>
</dbReference>
<dbReference type="Pfam" id="PF04542">
    <property type="entry name" value="Sigma70_r2"/>
    <property type="match status" value="1"/>
</dbReference>
<dbReference type="InterPro" id="IPR013325">
    <property type="entry name" value="RNA_pol_sigma_r2"/>
</dbReference>
<dbReference type="GO" id="GO:0006352">
    <property type="term" value="P:DNA-templated transcription initiation"/>
    <property type="evidence" value="ECO:0007669"/>
    <property type="project" value="InterPro"/>
</dbReference>
<dbReference type="InterPro" id="IPR050239">
    <property type="entry name" value="Sigma-70_RNA_pol_init_factors"/>
</dbReference>
<keyword evidence="4" id="KW-0804">Transcription</keyword>
<dbReference type="SUPFAM" id="SSF88659">
    <property type="entry name" value="Sigma3 and sigma4 domains of RNA polymerase sigma factors"/>
    <property type="match status" value="2"/>
</dbReference>
<keyword evidence="10" id="KW-1185">Reference proteome</keyword>
<dbReference type="Gene3D" id="1.10.601.10">
    <property type="entry name" value="RNA Polymerase Primary Sigma Factor"/>
    <property type="match status" value="1"/>
</dbReference>
<keyword evidence="3" id="KW-0238">DNA-binding</keyword>
<keyword evidence="1" id="KW-0805">Transcription regulation</keyword>
<dbReference type="Pfam" id="PF04539">
    <property type="entry name" value="Sigma70_r3"/>
    <property type="match status" value="1"/>
</dbReference>
<evidence type="ECO:0000259" key="7">
    <source>
        <dbReference type="Pfam" id="PF04542"/>
    </source>
</evidence>
<dbReference type="InterPro" id="IPR009042">
    <property type="entry name" value="RNA_pol_sigma70_r1_2"/>
</dbReference>
<dbReference type="InterPro" id="IPR007624">
    <property type="entry name" value="RNA_pol_sigma70_r3"/>
</dbReference>
<accession>A0A366LCC7</accession>
<protein>
    <submittedName>
        <fullName evidence="9">RNA polymerase subunit sigma</fullName>
    </submittedName>
</protein>
<dbReference type="Pfam" id="PF00140">
    <property type="entry name" value="Sigma70_r1_2"/>
    <property type="match status" value="1"/>
</dbReference>
<dbReference type="EMBL" id="QNQU01000002">
    <property type="protein sequence ID" value="RBQ11557.1"/>
    <property type="molecule type" value="Genomic_DNA"/>
</dbReference>
<feature type="domain" description="RNA polymerase sigma-70 region 3" evidence="6">
    <location>
        <begin position="194"/>
        <end position="259"/>
    </location>
</feature>
<keyword evidence="2" id="KW-0731">Sigma factor</keyword>
<name>A0A366LCC7_9SPHI</name>
<evidence type="ECO:0000259" key="6">
    <source>
        <dbReference type="Pfam" id="PF04539"/>
    </source>
</evidence>
<feature type="domain" description="RNA polymerase sigma-70 region 4" evidence="8">
    <location>
        <begin position="275"/>
        <end position="328"/>
    </location>
</feature>
<dbReference type="AlphaFoldDB" id="A0A366LCC7"/>
<dbReference type="GO" id="GO:0016987">
    <property type="term" value="F:sigma factor activity"/>
    <property type="evidence" value="ECO:0007669"/>
    <property type="project" value="UniProtKB-KW"/>
</dbReference>
<feature type="domain" description="RNA polymerase sigma-70 region 1.2" evidence="5">
    <location>
        <begin position="69"/>
        <end position="100"/>
    </location>
</feature>